<evidence type="ECO:0000256" key="1">
    <source>
        <dbReference type="PROSITE-ProRule" id="PRU01076"/>
    </source>
</evidence>
<dbReference type="PROSITE" id="PS51740">
    <property type="entry name" value="SPOVT_ABRB"/>
    <property type="match status" value="1"/>
</dbReference>
<dbReference type="EMBL" id="CAJRAU010000005">
    <property type="protein sequence ID" value="CAG5071568.1"/>
    <property type="molecule type" value="Genomic_DNA"/>
</dbReference>
<comment type="caution">
    <text evidence="3">The sequence shown here is derived from an EMBL/GenBank/DDBJ whole genome shotgun (WGS) entry which is preliminary data.</text>
</comment>
<protein>
    <recommendedName>
        <fullName evidence="2">SpoVT-AbrB domain-containing protein</fullName>
    </recommendedName>
</protein>
<dbReference type="SMART" id="SM00966">
    <property type="entry name" value="SpoVT_AbrB"/>
    <property type="match status" value="1"/>
</dbReference>
<keyword evidence="1" id="KW-0238">DNA-binding</keyword>
<gene>
    <name evidence="3" type="ORF">DYBT9623_03568</name>
</gene>
<evidence type="ECO:0000313" key="3">
    <source>
        <dbReference type="EMBL" id="CAG5071568.1"/>
    </source>
</evidence>
<evidence type="ECO:0000313" key="4">
    <source>
        <dbReference type="Proteomes" id="UP000679725"/>
    </source>
</evidence>
<feature type="domain" description="SpoVT-AbrB" evidence="2">
    <location>
        <begin position="10"/>
        <end position="55"/>
    </location>
</feature>
<reference evidence="3 4" key="1">
    <citation type="submission" date="2021-04" db="EMBL/GenBank/DDBJ databases">
        <authorList>
            <person name="Rodrigo-Torres L."/>
            <person name="Arahal R. D."/>
            <person name="Lucena T."/>
        </authorList>
    </citation>
    <scope>NUCLEOTIDE SEQUENCE [LARGE SCALE GENOMIC DNA]</scope>
    <source>
        <strain evidence="3 4">CECT 9623</strain>
    </source>
</reference>
<organism evidence="3 4">
    <name type="scientific">Dyadobacter linearis</name>
    <dbReference type="NCBI Taxonomy" id="2823330"/>
    <lineage>
        <taxon>Bacteria</taxon>
        <taxon>Pseudomonadati</taxon>
        <taxon>Bacteroidota</taxon>
        <taxon>Cytophagia</taxon>
        <taxon>Cytophagales</taxon>
        <taxon>Spirosomataceae</taxon>
        <taxon>Dyadobacter</taxon>
    </lineage>
</organism>
<dbReference type="SUPFAM" id="SSF89447">
    <property type="entry name" value="AbrB/MazE/MraZ-like"/>
    <property type="match status" value="1"/>
</dbReference>
<dbReference type="InterPro" id="IPR007159">
    <property type="entry name" value="SpoVT-AbrB_dom"/>
</dbReference>
<dbReference type="Pfam" id="PF04014">
    <property type="entry name" value="MazE_antitoxin"/>
    <property type="match status" value="1"/>
</dbReference>
<dbReference type="Gene3D" id="2.10.260.10">
    <property type="match status" value="1"/>
</dbReference>
<keyword evidence="4" id="KW-1185">Reference proteome</keyword>
<name>A0ABM8UTH7_9BACT</name>
<evidence type="ECO:0000259" key="2">
    <source>
        <dbReference type="PROSITE" id="PS51740"/>
    </source>
</evidence>
<dbReference type="InterPro" id="IPR037914">
    <property type="entry name" value="SpoVT-AbrB_sf"/>
</dbReference>
<dbReference type="Proteomes" id="UP000679725">
    <property type="component" value="Unassembled WGS sequence"/>
</dbReference>
<sequence length="89" mass="9900">MLKCYNIMKTNIINIGNSQGVIIPASLLRKLNLSNKSSIDVDVENGSIVIKPAPRQGWEEAAVQMHAAGDDMPLLADTQTDFDKEEWTW</sequence>
<proteinExistence type="predicted"/>
<accession>A0ABM8UTH7</accession>